<evidence type="ECO:0000313" key="5">
    <source>
        <dbReference type="Proteomes" id="UP000034006"/>
    </source>
</evidence>
<reference evidence="4 5" key="1">
    <citation type="journal article" date="2015" name="Nature">
        <title>rRNA introns, odd ribosomes, and small enigmatic genomes across a large radiation of phyla.</title>
        <authorList>
            <person name="Brown C.T."/>
            <person name="Hug L.A."/>
            <person name="Thomas B.C."/>
            <person name="Sharon I."/>
            <person name="Castelle C.J."/>
            <person name="Singh A."/>
            <person name="Wilkins M.J."/>
            <person name="Williams K.H."/>
            <person name="Banfield J.F."/>
        </authorList>
    </citation>
    <scope>NUCLEOTIDE SEQUENCE [LARGE SCALE GENOMIC DNA]</scope>
</reference>
<protein>
    <submittedName>
        <fullName evidence="4">Histidine triad (HIT) protein</fullName>
    </submittedName>
</protein>
<feature type="short sequence motif" description="Histidine triad motif" evidence="2">
    <location>
        <begin position="107"/>
        <end position="111"/>
    </location>
</feature>
<feature type="active site" description="Tele-AMP-histidine intermediate" evidence="1">
    <location>
        <position position="111"/>
    </location>
</feature>
<dbReference type="PANTHER" id="PTHR23089">
    <property type="entry name" value="HISTIDINE TRIAD HIT PROTEIN"/>
    <property type="match status" value="1"/>
</dbReference>
<evidence type="ECO:0000256" key="1">
    <source>
        <dbReference type="PIRSR" id="PIRSR601310-1"/>
    </source>
</evidence>
<dbReference type="InterPro" id="IPR036265">
    <property type="entry name" value="HIT-like_sf"/>
</dbReference>
<dbReference type="PRINTS" id="PR00332">
    <property type="entry name" value="HISTRIAD"/>
</dbReference>
<dbReference type="InterPro" id="IPR001310">
    <property type="entry name" value="Histidine_triad_HIT"/>
</dbReference>
<feature type="domain" description="HIT" evidence="3">
    <location>
        <begin position="7"/>
        <end position="124"/>
    </location>
</feature>
<dbReference type="SUPFAM" id="SSF54197">
    <property type="entry name" value="HIT-like"/>
    <property type="match status" value="1"/>
</dbReference>
<dbReference type="GO" id="GO:0003824">
    <property type="term" value="F:catalytic activity"/>
    <property type="evidence" value="ECO:0007669"/>
    <property type="project" value="InterPro"/>
</dbReference>
<gene>
    <name evidence="4" type="ORF">UW44_C0009G0010</name>
</gene>
<dbReference type="Pfam" id="PF01230">
    <property type="entry name" value="HIT"/>
    <property type="match status" value="1"/>
</dbReference>
<comment type="caution">
    <text evidence="4">The sequence shown here is derived from an EMBL/GenBank/DDBJ whole genome shotgun (WGS) entry which is preliminary data.</text>
</comment>
<name>A0A0G1HX23_9BACT</name>
<sequence length="124" mass="13679">MKDPNCLFCKIVAGEESSEKVWENEEFLCIQNKYPVAPTHVLVMPKSHIRKQEVATPAVGGASSPYKNGEFWGKMMAAVFEVVRQLGLDKTGYKLVNNGAGYNHFEHEHVHVMGGSKTEPGGTT</sequence>
<evidence type="ECO:0000259" key="3">
    <source>
        <dbReference type="PROSITE" id="PS51084"/>
    </source>
</evidence>
<organism evidence="4 5">
    <name type="scientific">Candidatus Collierbacteria bacterium GW2011_GWB2_44_22</name>
    <dbReference type="NCBI Taxonomy" id="1618387"/>
    <lineage>
        <taxon>Bacteria</taxon>
        <taxon>Candidatus Collieribacteriota</taxon>
    </lineage>
</organism>
<dbReference type="STRING" id="1618387.UW44_C0009G0010"/>
<evidence type="ECO:0000313" key="4">
    <source>
        <dbReference type="EMBL" id="KKT51646.1"/>
    </source>
</evidence>
<proteinExistence type="predicted"/>
<dbReference type="InterPro" id="IPR011146">
    <property type="entry name" value="HIT-like"/>
</dbReference>
<dbReference type="PROSITE" id="PS51084">
    <property type="entry name" value="HIT_2"/>
    <property type="match status" value="1"/>
</dbReference>
<dbReference type="AlphaFoldDB" id="A0A0G1HX23"/>
<dbReference type="Gene3D" id="3.30.428.10">
    <property type="entry name" value="HIT-like"/>
    <property type="match status" value="1"/>
</dbReference>
<evidence type="ECO:0000256" key="2">
    <source>
        <dbReference type="PROSITE-ProRule" id="PRU00464"/>
    </source>
</evidence>
<dbReference type="Proteomes" id="UP000034006">
    <property type="component" value="Unassembled WGS sequence"/>
</dbReference>
<accession>A0A0G1HX23</accession>
<dbReference type="EMBL" id="LCIH01000009">
    <property type="protein sequence ID" value="KKT51646.1"/>
    <property type="molecule type" value="Genomic_DNA"/>
</dbReference>